<evidence type="ECO:0000256" key="8">
    <source>
        <dbReference type="ARBA" id="ARBA00023242"/>
    </source>
</evidence>
<evidence type="ECO:0000256" key="5">
    <source>
        <dbReference type="ARBA" id="ARBA00022679"/>
    </source>
</evidence>
<keyword evidence="7" id="KW-0156">Chromatin regulator</keyword>
<dbReference type="PANTHER" id="PTHR12977">
    <property type="entry name" value="SUPPRESSOR OF VARIEGATION 4-20-RELATED"/>
    <property type="match status" value="1"/>
</dbReference>
<accession>A0A3B5MKR7</accession>
<evidence type="ECO:0000313" key="11">
    <source>
        <dbReference type="Proteomes" id="UP000261380"/>
    </source>
</evidence>
<evidence type="ECO:0000256" key="7">
    <source>
        <dbReference type="ARBA" id="ARBA00022853"/>
    </source>
</evidence>
<dbReference type="AlphaFoldDB" id="A0A3B5MKR7"/>
<evidence type="ECO:0000256" key="6">
    <source>
        <dbReference type="ARBA" id="ARBA00022691"/>
    </source>
</evidence>
<feature type="transmembrane region" description="Helical" evidence="9">
    <location>
        <begin position="109"/>
        <end position="126"/>
    </location>
</feature>
<evidence type="ECO:0000256" key="4">
    <source>
        <dbReference type="ARBA" id="ARBA00022603"/>
    </source>
</evidence>
<evidence type="ECO:0000256" key="3">
    <source>
        <dbReference type="ARBA" id="ARBA00022454"/>
    </source>
</evidence>
<dbReference type="GO" id="GO:0005694">
    <property type="term" value="C:chromosome"/>
    <property type="evidence" value="ECO:0007669"/>
    <property type="project" value="UniProtKB-SubCell"/>
</dbReference>
<evidence type="ECO:0000256" key="1">
    <source>
        <dbReference type="ARBA" id="ARBA00004123"/>
    </source>
</evidence>
<evidence type="ECO:0000256" key="9">
    <source>
        <dbReference type="SAM" id="Phobius"/>
    </source>
</evidence>
<keyword evidence="9" id="KW-1133">Transmembrane helix</keyword>
<dbReference type="GeneTree" id="ENSGT00940000161700"/>
<name>A0A3B5MKR7_9TELE</name>
<keyword evidence="4" id="KW-0489">Methyltransferase</keyword>
<dbReference type="InterPro" id="IPR039977">
    <property type="entry name" value="Suv4-20/Set9"/>
</dbReference>
<dbReference type="GO" id="GO:0032259">
    <property type="term" value="P:methylation"/>
    <property type="evidence" value="ECO:0007669"/>
    <property type="project" value="UniProtKB-KW"/>
</dbReference>
<keyword evidence="9" id="KW-0472">Membrane</keyword>
<protein>
    <submittedName>
        <fullName evidence="10">Lysine methyltransferase 5C</fullName>
    </submittedName>
</protein>
<evidence type="ECO:0000313" key="10">
    <source>
        <dbReference type="Ensembl" id="ENSXCOP00000024180.1"/>
    </source>
</evidence>
<organism evidence="10 11">
    <name type="scientific">Xiphophorus couchianus</name>
    <name type="common">Monterrey platyfish</name>
    <dbReference type="NCBI Taxonomy" id="32473"/>
    <lineage>
        <taxon>Eukaryota</taxon>
        <taxon>Metazoa</taxon>
        <taxon>Chordata</taxon>
        <taxon>Craniata</taxon>
        <taxon>Vertebrata</taxon>
        <taxon>Euteleostomi</taxon>
        <taxon>Actinopterygii</taxon>
        <taxon>Neopterygii</taxon>
        <taxon>Teleostei</taxon>
        <taxon>Neoteleostei</taxon>
        <taxon>Acanthomorphata</taxon>
        <taxon>Ovalentaria</taxon>
        <taxon>Atherinomorphae</taxon>
        <taxon>Cyprinodontiformes</taxon>
        <taxon>Poeciliidae</taxon>
        <taxon>Poeciliinae</taxon>
        <taxon>Xiphophorus</taxon>
    </lineage>
</organism>
<evidence type="ECO:0000256" key="2">
    <source>
        <dbReference type="ARBA" id="ARBA00004286"/>
    </source>
</evidence>
<keyword evidence="9" id="KW-0812">Transmembrane</keyword>
<dbReference type="InterPro" id="IPR041938">
    <property type="entry name" value="Hist-Lys_N-MTase_N"/>
</dbReference>
<dbReference type="GO" id="GO:0005634">
    <property type="term" value="C:nucleus"/>
    <property type="evidence" value="ECO:0007669"/>
    <property type="project" value="UniProtKB-SubCell"/>
</dbReference>
<keyword evidence="11" id="KW-1185">Reference proteome</keyword>
<proteinExistence type="predicted"/>
<keyword evidence="8" id="KW-0539">Nucleus</keyword>
<keyword evidence="3" id="KW-0158">Chromosome</keyword>
<reference evidence="10" key="1">
    <citation type="submission" date="2025-08" db="UniProtKB">
        <authorList>
            <consortium name="Ensembl"/>
        </authorList>
    </citation>
    <scope>IDENTIFICATION</scope>
</reference>
<dbReference type="GO" id="GO:0042799">
    <property type="term" value="F:histone H4K20 methyltransferase activity"/>
    <property type="evidence" value="ECO:0007669"/>
    <property type="project" value="TreeGrafter"/>
</dbReference>
<sequence>MDGYTRMSVKELCETDDLATSLVLDPLLGFSTHKMNIRCIATSVPSCWTFCLELSQLRLFVCPAGSLESAWRSYWAGSTTSASCTPHVNAALSCGSGPQRSSTMQNKTVNLLSVYGFLLMSSLLLLR</sequence>
<dbReference type="PANTHER" id="PTHR12977:SF4">
    <property type="entry name" value="HISTONE-LYSINE N-METHYLTRANSFERASE KMT5B"/>
    <property type="match status" value="1"/>
</dbReference>
<dbReference type="Proteomes" id="UP000261380">
    <property type="component" value="Unplaced"/>
</dbReference>
<keyword evidence="5" id="KW-0808">Transferase</keyword>
<dbReference type="Gene3D" id="1.10.10.1700">
    <property type="entry name" value="Histone-lysine N-methyltransferase"/>
    <property type="match status" value="1"/>
</dbReference>
<keyword evidence="6" id="KW-0949">S-adenosyl-L-methionine</keyword>
<dbReference type="Ensembl" id="ENSXCOT00000024469.1">
    <property type="protein sequence ID" value="ENSXCOP00000024180.1"/>
    <property type="gene ID" value="ENSXCOG00000018055.1"/>
</dbReference>
<reference evidence="10" key="2">
    <citation type="submission" date="2025-09" db="UniProtKB">
        <authorList>
            <consortium name="Ensembl"/>
        </authorList>
    </citation>
    <scope>IDENTIFICATION</scope>
</reference>
<comment type="subcellular location">
    <subcellularLocation>
        <location evidence="2">Chromosome</location>
    </subcellularLocation>
    <subcellularLocation>
        <location evidence="1">Nucleus</location>
    </subcellularLocation>
</comment>